<evidence type="ECO:0000256" key="1">
    <source>
        <dbReference type="ARBA" id="ARBA00004418"/>
    </source>
</evidence>
<dbReference type="GO" id="GO:0042597">
    <property type="term" value="C:periplasmic space"/>
    <property type="evidence" value="ECO:0007669"/>
    <property type="project" value="UniProtKB-SubCell"/>
</dbReference>
<dbReference type="Pfam" id="PF13531">
    <property type="entry name" value="SBP_bac_11"/>
    <property type="match status" value="1"/>
</dbReference>
<keyword evidence="3" id="KW-0813">Transport</keyword>
<evidence type="ECO:0000256" key="5">
    <source>
        <dbReference type="ARBA" id="ARBA00022764"/>
    </source>
</evidence>
<evidence type="ECO:0000256" key="4">
    <source>
        <dbReference type="ARBA" id="ARBA00022729"/>
    </source>
</evidence>
<keyword evidence="4" id="KW-0732">Signal</keyword>
<dbReference type="RefSeq" id="WP_216938636.1">
    <property type="nucleotide sequence ID" value="NZ_CP077062.1"/>
</dbReference>
<dbReference type="GO" id="GO:1902358">
    <property type="term" value="P:sulfate transmembrane transport"/>
    <property type="evidence" value="ECO:0007669"/>
    <property type="project" value="InterPro"/>
</dbReference>
<dbReference type="PANTHER" id="PTHR30368">
    <property type="entry name" value="SULFATE-BINDING PROTEIN"/>
    <property type="match status" value="1"/>
</dbReference>
<comment type="subcellular location">
    <subcellularLocation>
        <location evidence="1">Periplasm</location>
    </subcellularLocation>
</comment>
<keyword evidence="5" id="KW-0574">Periplasm</keyword>
<dbReference type="KEGG" id="nps:KRR39_16730"/>
<dbReference type="EMBL" id="CP077062">
    <property type="protein sequence ID" value="QWZ07125.1"/>
    <property type="molecule type" value="Genomic_DNA"/>
</dbReference>
<dbReference type="NCBIfam" id="TIGR00971">
    <property type="entry name" value="3a0106s03"/>
    <property type="match status" value="1"/>
</dbReference>
<keyword evidence="7" id="KW-1185">Reference proteome</keyword>
<dbReference type="GO" id="GO:0140104">
    <property type="term" value="F:molecular carrier activity"/>
    <property type="evidence" value="ECO:0007669"/>
    <property type="project" value="InterPro"/>
</dbReference>
<reference evidence="6" key="1">
    <citation type="submission" date="2021-06" db="EMBL/GenBank/DDBJ databases">
        <title>Complete genome sequence of Nocardioides sp. G188.</title>
        <authorList>
            <person name="Im W.-T."/>
        </authorList>
    </citation>
    <scope>NUCLEOTIDE SEQUENCE</scope>
    <source>
        <strain evidence="6">G188</strain>
    </source>
</reference>
<evidence type="ECO:0000313" key="7">
    <source>
        <dbReference type="Proteomes" id="UP000683575"/>
    </source>
</evidence>
<dbReference type="PANTHER" id="PTHR30368:SF2">
    <property type="entry name" value="SULFATE-BINDING PROTEIN"/>
    <property type="match status" value="1"/>
</dbReference>
<evidence type="ECO:0000256" key="2">
    <source>
        <dbReference type="ARBA" id="ARBA00006099"/>
    </source>
</evidence>
<dbReference type="PROSITE" id="PS51257">
    <property type="entry name" value="PROKAR_LIPOPROTEIN"/>
    <property type="match status" value="1"/>
</dbReference>
<evidence type="ECO:0000256" key="3">
    <source>
        <dbReference type="ARBA" id="ARBA00022448"/>
    </source>
</evidence>
<accession>A0A975SX93</accession>
<dbReference type="AlphaFoldDB" id="A0A975SX93"/>
<dbReference type="InterPro" id="IPR005669">
    <property type="entry name" value="Thiosulph/SO4-bd"/>
</dbReference>
<name>A0A975SX93_9ACTN</name>
<evidence type="ECO:0000313" key="6">
    <source>
        <dbReference type="EMBL" id="QWZ07125.1"/>
    </source>
</evidence>
<sequence length="342" mass="35851">MSIKWKAAIAGAVVGALALSACGGSSSGSSSAGSDEINLVGFSILEQANKQVIADWNKTADGKDVAFKQSYGASGDQARGVIGGQKADVVHLSLEPDVQKLVDAKLVADDWKSTPTKGILTQSVVVMVVRTGNPKNIETWDDLTKPGVKIITPNPASSGSAKWNILAAYGHVLADGGSEADAAAYLTKFFGNVAALPGSGRDATTAFQGGNGDVLLSYENEAILARQSGADFDYVVPPETLLIQNPGAVTTDATPKAEKFLEYLTGTEAQTDYAEEGFRPLDDSIKVEVKGANDPSDPFPAPSKKLLTIDDDFGGWSEANTKFFDENDGIVTKIQKETGKES</sequence>
<dbReference type="Proteomes" id="UP000683575">
    <property type="component" value="Chromosome"/>
</dbReference>
<proteinExistence type="inferred from homology"/>
<protein>
    <submittedName>
        <fullName evidence="6">Sulfate ABC transporter substrate-binding protein</fullName>
    </submittedName>
</protein>
<gene>
    <name evidence="6" type="ORF">KRR39_16730</name>
</gene>
<comment type="similarity">
    <text evidence="2">Belongs to the prokaryotic sulfate-binding protein family.</text>
</comment>
<organism evidence="6 7">
    <name type="scientific">Nocardioides panacis</name>
    <dbReference type="NCBI Taxonomy" id="2849501"/>
    <lineage>
        <taxon>Bacteria</taxon>
        <taxon>Bacillati</taxon>
        <taxon>Actinomycetota</taxon>
        <taxon>Actinomycetes</taxon>
        <taxon>Propionibacteriales</taxon>
        <taxon>Nocardioidaceae</taxon>
        <taxon>Nocardioides</taxon>
    </lineage>
</organism>